<evidence type="ECO:0000256" key="3">
    <source>
        <dbReference type="ARBA" id="ARBA00023163"/>
    </source>
</evidence>
<dbReference type="Pfam" id="PF00392">
    <property type="entry name" value="GntR"/>
    <property type="match status" value="1"/>
</dbReference>
<dbReference type="PANTHER" id="PTHR43537">
    <property type="entry name" value="TRANSCRIPTIONAL REGULATOR, GNTR FAMILY"/>
    <property type="match status" value="1"/>
</dbReference>
<evidence type="ECO:0000259" key="4">
    <source>
        <dbReference type="PROSITE" id="PS50949"/>
    </source>
</evidence>
<dbReference type="PRINTS" id="PR00035">
    <property type="entry name" value="HTHGNTR"/>
</dbReference>
<sequence length="254" mass="27336">MVSAVPDRRLNLAQQLVLDLSRRILAGELPAGTKLPTEQVITQERGVSRTVVREALSRLQAEGLVETRRGIGTFVVDTIRPGDFQGSQDEKGGAYDAVAIIELRLSLEVEAAAIAAQCASPSQLLAMRAALDEAHALDLLGEQSTGLDFEFHLQIAQCTANSFFVDAMTHLGSMLVSAAQQTTPAVTEQLRSLQVREREQIYAAVARQDVEAARAAMRLHLTNCLQRARSVVQSTAEGGIDGIQAYIGSVDPDS</sequence>
<keyword evidence="2" id="KW-0238">DNA-binding</keyword>
<reference evidence="5 6" key="1">
    <citation type="submission" date="2019-09" db="EMBL/GenBank/DDBJ databases">
        <authorList>
            <person name="Chandra G."/>
            <person name="Truman W A."/>
        </authorList>
    </citation>
    <scope>NUCLEOTIDE SEQUENCE [LARGE SCALE GENOMIC DNA]</scope>
    <source>
        <strain evidence="5">PS710</strain>
    </source>
</reference>
<dbReference type="RefSeq" id="WP_150764159.1">
    <property type="nucleotide sequence ID" value="NZ_CABVHW010000004.1"/>
</dbReference>
<dbReference type="SUPFAM" id="SSF48008">
    <property type="entry name" value="GntR ligand-binding domain-like"/>
    <property type="match status" value="1"/>
</dbReference>
<evidence type="ECO:0000313" key="6">
    <source>
        <dbReference type="Proteomes" id="UP000381093"/>
    </source>
</evidence>
<protein>
    <submittedName>
        <fullName evidence="5">Transcriptional regulator NanR</fullName>
    </submittedName>
</protein>
<dbReference type="PROSITE" id="PS50949">
    <property type="entry name" value="HTH_GNTR"/>
    <property type="match status" value="1"/>
</dbReference>
<dbReference type="SMART" id="SM00895">
    <property type="entry name" value="FCD"/>
    <property type="match status" value="1"/>
</dbReference>
<dbReference type="InterPro" id="IPR000524">
    <property type="entry name" value="Tscrpt_reg_HTH_GntR"/>
</dbReference>
<dbReference type="Gene3D" id="1.20.120.530">
    <property type="entry name" value="GntR ligand-binding domain-like"/>
    <property type="match status" value="1"/>
</dbReference>
<dbReference type="GO" id="GO:0003700">
    <property type="term" value="F:DNA-binding transcription factor activity"/>
    <property type="evidence" value="ECO:0007669"/>
    <property type="project" value="InterPro"/>
</dbReference>
<evidence type="ECO:0000256" key="2">
    <source>
        <dbReference type="ARBA" id="ARBA00023125"/>
    </source>
</evidence>
<dbReference type="InterPro" id="IPR036388">
    <property type="entry name" value="WH-like_DNA-bd_sf"/>
</dbReference>
<dbReference type="SUPFAM" id="SSF46785">
    <property type="entry name" value="Winged helix' DNA-binding domain"/>
    <property type="match status" value="1"/>
</dbReference>
<dbReference type="EMBL" id="CABVHW010000004">
    <property type="protein sequence ID" value="VVN89829.1"/>
    <property type="molecule type" value="Genomic_DNA"/>
</dbReference>
<dbReference type="CDD" id="cd07377">
    <property type="entry name" value="WHTH_GntR"/>
    <property type="match status" value="1"/>
</dbReference>
<dbReference type="GO" id="GO:0003677">
    <property type="term" value="F:DNA binding"/>
    <property type="evidence" value="ECO:0007669"/>
    <property type="project" value="UniProtKB-KW"/>
</dbReference>
<proteinExistence type="predicted"/>
<dbReference type="SMART" id="SM00345">
    <property type="entry name" value="HTH_GNTR"/>
    <property type="match status" value="1"/>
</dbReference>
<keyword evidence="1" id="KW-0805">Transcription regulation</keyword>
<evidence type="ECO:0000256" key="1">
    <source>
        <dbReference type="ARBA" id="ARBA00023015"/>
    </source>
</evidence>
<dbReference type="PANTHER" id="PTHR43537:SF5">
    <property type="entry name" value="UXU OPERON TRANSCRIPTIONAL REGULATOR"/>
    <property type="match status" value="1"/>
</dbReference>
<dbReference type="Proteomes" id="UP000381093">
    <property type="component" value="Unassembled WGS sequence"/>
</dbReference>
<dbReference type="AlphaFoldDB" id="A0A5E7BE63"/>
<gene>
    <name evidence="5" type="primary">nanR_1</name>
    <name evidence="5" type="ORF">PS710_01791</name>
</gene>
<name>A0A5E7BE63_PSEFL</name>
<accession>A0A5E7BE63</accession>
<keyword evidence="3" id="KW-0804">Transcription</keyword>
<evidence type="ECO:0000313" key="5">
    <source>
        <dbReference type="EMBL" id="VVN89829.1"/>
    </source>
</evidence>
<dbReference type="InterPro" id="IPR036390">
    <property type="entry name" value="WH_DNA-bd_sf"/>
</dbReference>
<dbReference type="InterPro" id="IPR008920">
    <property type="entry name" value="TF_FadR/GntR_C"/>
</dbReference>
<organism evidence="5 6">
    <name type="scientific">Pseudomonas fluorescens</name>
    <dbReference type="NCBI Taxonomy" id="294"/>
    <lineage>
        <taxon>Bacteria</taxon>
        <taxon>Pseudomonadati</taxon>
        <taxon>Pseudomonadota</taxon>
        <taxon>Gammaproteobacteria</taxon>
        <taxon>Pseudomonadales</taxon>
        <taxon>Pseudomonadaceae</taxon>
        <taxon>Pseudomonas</taxon>
    </lineage>
</organism>
<feature type="domain" description="HTH gntR-type" evidence="4">
    <location>
        <begin position="10"/>
        <end position="78"/>
    </location>
</feature>
<dbReference type="Gene3D" id="1.10.10.10">
    <property type="entry name" value="Winged helix-like DNA-binding domain superfamily/Winged helix DNA-binding domain"/>
    <property type="match status" value="1"/>
</dbReference>
<dbReference type="InterPro" id="IPR011711">
    <property type="entry name" value="GntR_C"/>
</dbReference>
<dbReference type="Pfam" id="PF07729">
    <property type="entry name" value="FCD"/>
    <property type="match status" value="1"/>
</dbReference>